<proteinExistence type="predicted"/>
<organism evidence="1">
    <name type="scientific">Barrientosiimonas endolithica</name>
    <dbReference type="NCBI Taxonomy" id="1535208"/>
    <lineage>
        <taxon>Bacteria</taxon>
        <taxon>Bacillati</taxon>
        <taxon>Actinomycetota</taxon>
        <taxon>Actinomycetes</taxon>
        <taxon>Micrococcales</taxon>
        <taxon>Dermacoccaceae</taxon>
        <taxon>Barrientosiimonas</taxon>
    </lineage>
</organism>
<dbReference type="Gene3D" id="3.40.960.10">
    <property type="entry name" value="VSR Endonuclease"/>
    <property type="match status" value="1"/>
</dbReference>
<protein>
    <recommendedName>
        <fullName evidence="2">DUF559 domain-containing protein</fullName>
    </recommendedName>
</protein>
<reference evidence="1" key="1">
    <citation type="journal article" date="2014" name="Int. J. Syst. Evol. Microbiol.">
        <title>Complete genome of a new Firmicutes species belonging to the dominant human colonic microbiota ('Ruminococcus bicirculans') reveals two chromosomes and a selective capacity to utilize plant glucans.</title>
        <authorList>
            <consortium name="NISC Comparative Sequencing Program"/>
            <person name="Wegmann U."/>
            <person name="Louis P."/>
            <person name="Goesmann A."/>
            <person name="Henrissat B."/>
            <person name="Duncan S.H."/>
            <person name="Flint H.J."/>
        </authorList>
    </citation>
    <scope>NUCLEOTIDE SEQUENCE</scope>
    <source>
        <strain evidence="1">NBRC 110608</strain>
    </source>
</reference>
<accession>A0ABN6YUS5</accession>
<dbReference type="SUPFAM" id="SSF52980">
    <property type="entry name" value="Restriction endonuclease-like"/>
    <property type="match status" value="1"/>
</dbReference>
<dbReference type="RefSeq" id="WP_289231462.1">
    <property type="nucleotide sequence ID" value="NZ_AP027735.1"/>
</dbReference>
<gene>
    <name evidence="1" type="ORF">GCM10025872_31190</name>
</gene>
<evidence type="ECO:0008006" key="2">
    <source>
        <dbReference type="Google" id="ProtNLM"/>
    </source>
</evidence>
<sequence length="317" mass="34434">MTKTTLEKRTLDPSLCLLAGERAGLFTTQEALAHGMTPTQLRLAVKLTLCRPVVRGVYSIGPPPGSREGRLAELTMAMLLICPTAAATGRSALALRGIPLFGVNHERAQGVWTNRSSQHATAHMVVRRPLVAPEVEEHDGWLLTSLAWNLVDLARDAGVEAGVVSMDAALHQGLVQTDDVLDIVDRLGTSHRLASVQRMVELSDPRSESAGESRLRLDLLEGGIEVEPQFEIRLASGQLFRSDFRVKGTKVLIEFDGLVKYAGADGRDVLAREKAREDALRAEGWVIVRVTWADLVHPRQLVARIKAAVAATLQVAG</sequence>
<reference evidence="1" key="2">
    <citation type="submission" date="2023-02" db="EMBL/GenBank/DDBJ databases">
        <authorList>
            <person name="Sun Q."/>
            <person name="Mori K."/>
        </authorList>
    </citation>
    <scope>NUCLEOTIDE SEQUENCE</scope>
    <source>
        <strain evidence="1">NBRC 110608</strain>
    </source>
</reference>
<dbReference type="EMBL" id="AP027735">
    <property type="protein sequence ID" value="BDZ59462.1"/>
    <property type="molecule type" value="Genomic_DNA"/>
</dbReference>
<name>A0ABN6YUS5_9MICO</name>
<evidence type="ECO:0000313" key="1">
    <source>
        <dbReference type="EMBL" id="BDZ59462.1"/>
    </source>
</evidence>
<dbReference type="InterPro" id="IPR011335">
    <property type="entry name" value="Restrct_endonuc-II-like"/>
</dbReference>